<dbReference type="CDD" id="cd07067">
    <property type="entry name" value="HP_PGM_like"/>
    <property type="match status" value="1"/>
</dbReference>
<name>A0A5K7XC86_9BACT</name>
<dbReference type="InterPro" id="IPR050275">
    <property type="entry name" value="PGM_Phosphatase"/>
</dbReference>
<dbReference type="PANTHER" id="PTHR48100">
    <property type="entry name" value="BROAD-SPECIFICITY PHOSPHATASE YOR283W-RELATED"/>
    <property type="match status" value="1"/>
</dbReference>
<dbReference type="Proteomes" id="UP000326837">
    <property type="component" value="Chromosome"/>
</dbReference>
<evidence type="ECO:0008006" key="3">
    <source>
        <dbReference type="Google" id="ProtNLM"/>
    </source>
</evidence>
<dbReference type="GO" id="GO:0005737">
    <property type="term" value="C:cytoplasm"/>
    <property type="evidence" value="ECO:0007669"/>
    <property type="project" value="TreeGrafter"/>
</dbReference>
<sequence>MLTILLVRSGLTEYDCQGRIQGTLDVPLSGEGRQQAEATAQELAARGTQIDALYAGPCLSAQQTAEVLAATLKQKPKTLKTLHNLDQGLWQGMLFDDVKSKQPRVFRQWQERPDTVCPPEGETLREAGERLKAAIAKLTKKHKSGTIALVLAQPLASVLRSMLQAGAPPTLCQSACVGKPLWEPIELAAAI</sequence>
<proteinExistence type="predicted"/>
<dbReference type="InterPro" id="IPR013078">
    <property type="entry name" value="His_Pase_superF_clade-1"/>
</dbReference>
<dbReference type="PANTHER" id="PTHR48100:SF59">
    <property type="entry name" value="ADENOSYLCOBALAMIN_ALPHA-RIBAZOLE PHOSPHATASE"/>
    <property type="match status" value="1"/>
</dbReference>
<dbReference type="SUPFAM" id="SSF53254">
    <property type="entry name" value="Phosphoglycerate mutase-like"/>
    <property type="match status" value="1"/>
</dbReference>
<dbReference type="KEGG" id="lpav:PLANPX_0301"/>
<dbReference type="SMART" id="SM00855">
    <property type="entry name" value="PGAM"/>
    <property type="match status" value="1"/>
</dbReference>
<reference evidence="2" key="1">
    <citation type="submission" date="2019-10" db="EMBL/GenBank/DDBJ databases">
        <title>Lacipirellula parvula gen. nov., sp. nov., representing a lineage of planctomycetes widespread in freshwater anoxic habitats, and description of the family Lacipirellulaceae.</title>
        <authorList>
            <person name="Dedysh S.N."/>
            <person name="Kulichevskaya I.S."/>
            <person name="Beletsky A.V."/>
            <person name="Rakitin A.L."/>
            <person name="Mardanov A.V."/>
            <person name="Ivanova A.A."/>
            <person name="Saltykova V.X."/>
            <person name="Rijpstra W.I.C."/>
            <person name="Sinninghe Damste J.S."/>
            <person name="Ravin N.V."/>
        </authorList>
    </citation>
    <scope>NUCLEOTIDE SEQUENCE [LARGE SCALE GENOMIC DNA]</scope>
    <source>
        <strain evidence="2">PX69</strain>
    </source>
</reference>
<dbReference type="GO" id="GO:0016791">
    <property type="term" value="F:phosphatase activity"/>
    <property type="evidence" value="ECO:0007669"/>
    <property type="project" value="TreeGrafter"/>
</dbReference>
<dbReference type="AlphaFoldDB" id="A0A5K7XC86"/>
<keyword evidence="2" id="KW-1185">Reference proteome</keyword>
<protein>
    <recommendedName>
        <fullName evidence="3">Phosphoglycerate mutase</fullName>
    </recommendedName>
</protein>
<evidence type="ECO:0000313" key="2">
    <source>
        <dbReference type="Proteomes" id="UP000326837"/>
    </source>
</evidence>
<gene>
    <name evidence="1" type="ORF">PLANPX_0301</name>
</gene>
<dbReference type="EMBL" id="AP021861">
    <property type="protein sequence ID" value="BBO30689.1"/>
    <property type="molecule type" value="Genomic_DNA"/>
</dbReference>
<accession>A0A5K7XC86</accession>
<dbReference type="Gene3D" id="3.40.50.1240">
    <property type="entry name" value="Phosphoglycerate mutase-like"/>
    <property type="match status" value="1"/>
</dbReference>
<organism evidence="1 2">
    <name type="scientific">Lacipirellula parvula</name>
    <dbReference type="NCBI Taxonomy" id="2650471"/>
    <lineage>
        <taxon>Bacteria</taxon>
        <taxon>Pseudomonadati</taxon>
        <taxon>Planctomycetota</taxon>
        <taxon>Planctomycetia</taxon>
        <taxon>Pirellulales</taxon>
        <taxon>Lacipirellulaceae</taxon>
        <taxon>Lacipirellula</taxon>
    </lineage>
</organism>
<dbReference type="Pfam" id="PF00300">
    <property type="entry name" value="His_Phos_1"/>
    <property type="match status" value="1"/>
</dbReference>
<evidence type="ECO:0000313" key="1">
    <source>
        <dbReference type="EMBL" id="BBO30689.1"/>
    </source>
</evidence>
<dbReference type="InterPro" id="IPR029033">
    <property type="entry name" value="His_PPase_superfam"/>
</dbReference>